<keyword evidence="2" id="KW-1185">Reference proteome</keyword>
<dbReference type="RefSeq" id="WP_259624672.1">
    <property type="nucleotide sequence ID" value="NZ_JANYMP010000009.1"/>
</dbReference>
<comment type="caution">
    <text evidence="1">The sequence shown here is derived from an EMBL/GenBank/DDBJ whole genome shotgun (WGS) entry which is preliminary data.</text>
</comment>
<sequence length="156" mass="16978">MTSTLTSPAAETLISTDLHSRLTRQLITEHDGMTGDEATRIVDQAVAFLKTCIDNPGKHLRPSRKVDLGWHQFILNTVDYAEFCRREAGYFIHHVPDESTSPRGGSAETTRALAPTVEAMRASGFEVDAELWRAASGQCTQCHNGCTNCGQGDGGQ</sequence>
<dbReference type="AlphaFoldDB" id="A0A9X2VM53"/>
<gene>
    <name evidence="1" type="ORF">NZH93_20080</name>
</gene>
<accession>A0A9X2VM53</accession>
<dbReference type="EMBL" id="JANYMP010000009">
    <property type="protein sequence ID" value="MCS7479166.1"/>
    <property type="molecule type" value="Genomic_DNA"/>
</dbReference>
<protein>
    <submittedName>
        <fullName evidence="1">Uncharacterized protein</fullName>
    </submittedName>
</protein>
<reference evidence="1" key="1">
    <citation type="submission" date="2022-08" db="EMBL/GenBank/DDBJ databases">
        <authorList>
            <person name="Tistechok S."/>
            <person name="Samborskyy M."/>
            <person name="Roman I."/>
        </authorList>
    </citation>
    <scope>NUCLEOTIDE SEQUENCE</scope>
    <source>
        <strain evidence="1">DSM 103496</strain>
    </source>
</reference>
<name>A0A9X2VM53_9PSEU</name>
<organism evidence="1 2">
    <name type="scientific">Umezawaea endophytica</name>
    <dbReference type="NCBI Taxonomy" id="1654476"/>
    <lineage>
        <taxon>Bacteria</taxon>
        <taxon>Bacillati</taxon>
        <taxon>Actinomycetota</taxon>
        <taxon>Actinomycetes</taxon>
        <taxon>Pseudonocardiales</taxon>
        <taxon>Pseudonocardiaceae</taxon>
        <taxon>Umezawaea</taxon>
    </lineage>
</organism>
<proteinExistence type="predicted"/>
<evidence type="ECO:0000313" key="2">
    <source>
        <dbReference type="Proteomes" id="UP001141259"/>
    </source>
</evidence>
<dbReference type="Proteomes" id="UP001141259">
    <property type="component" value="Unassembled WGS sequence"/>
</dbReference>
<evidence type="ECO:0000313" key="1">
    <source>
        <dbReference type="EMBL" id="MCS7479166.1"/>
    </source>
</evidence>